<proteinExistence type="predicted"/>
<evidence type="ECO:0000256" key="3">
    <source>
        <dbReference type="ARBA" id="ARBA00022691"/>
    </source>
</evidence>
<dbReference type="Gene3D" id="3.40.50.150">
    <property type="entry name" value="Vaccinia Virus protein VP39"/>
    <property type="match status" value="1"/>
</dbReference>
<dbReference type="InterPro" id="IPR036390">
    <property type="entry name" value="WH_DNA-bd_sf"/>
</dbReference>
<organism evidence="6 7">
    <name type="scientific">Pseudovirgaria hyperparasitica</name>
    <dbReference type="NCBI Taxonomy" id="470096"/>
    <lineage>
        <taxon>Eukaryota</taxon>
        <taxon>Fungi</taxon>
        <taxon>Dikarya</taxon>
        <taxon>Ascomycota</taxon>
        <taxon>Pezizomycotina</taxon>
        <taxon>Dothideomycetes</taxon>
        <taxon>Dothideomycetes incertae sedis</taxon>
        <taxon>Acrospermales</taxon>
        <taxon>Acrospermaceae</taxon>
        <taxon>Pseudovirgaria</taxon>
    </lineage>
</organism>
<evidence type="ECO:0000259" key="4">
    <source>
        <dbReference type="Pfam" id="PF00891"/>
    </source>
</evidence>
<dbReference type="AlphaFoldDB" id="A0A6A6WFF6"/>
<dbReference type="GO" id="GO:0032259">
    <property type="term" value="P:methylation"/>
    <property type="evidence" value="ECO:0007669"/>
    <property type="project" value="UniProtKB-KW"/>
</dbReference>
<evidence type="ECO:0000256" key="1">
    <source>
        <dbReference type="ARBA" id="ARBA00022603"/>
    </source>
</evidence>
<gene>
    <name evidence="6" type="ORF">EJ05DRAFT_242258</name>
</gene>
<name>A0A6A6WFF6_9PEZI</name>
<protein>
    <submittedName>
        <fullName evidence="6">S-adenosyl-L-methionine-dependent methyltransferase</fullName>
    </submittedName>
</protein>
<keyword evidence="3" id="KW-0949">S-adenosyl-L-methionine</keyword>
<sequence>MSTVTLEEPPMEAPQRLATIKTDENSEVASKIMAQFHALPTPVEDNPLLKTPCKDALNGTTFLPPLVMDTPPESPVVCEKPQTVLSNLHDGPVSPEHKKMHPPSSGFLPLEPPSLTSLIQSMSDKDPYNTLDKALILDSAREIVRQLENPGERAMELLMSFSIVPILKIAVDMDIFQLLATHSELTASQIARFSGAEEEFVVRIMRVLASLHITTITSPRTYTHTPLSQTFTAPPLAAGISVVHEQAFRAASRLPEYIAAHGYHNPSNPRTGPYQFAFNTFDSWFEWLAIRPRAAANFNAFMTGYRAAKPAWAALFPVEDLLFQGLPDANHADVTVVDVGGGFGHDLHILAEHCARKPGRLICQDQASVVGSVPAALRDQAPRVEFMTHDFFTPQPIHGARAYVLKHICHDWPHEMAVQILRNIRGAMTPGYSKLFILDLVMPQGRVGLPAAGLDVVMMSGFAGTEREERLWRELVEEAGLRVAGVWVGEDGDGLLEVVFDGEMI</sequence>
<dbReference type="PANTHER" id="PTHR43712">
    <property type="entry name" value="PUTATIVE (AFU_ORTHOLOGUE AFUA_4G14580)-RELATED"/>
    <property type="match status" value="1"/>
</dbReference>
<dbReference type="SUPFAM" id="SSF46785">
    <property type="entry name" value="Winged helix' DNA-binding domain"/>
    <property type="match status" value="1"/>
</dbReference>
<dbReference type="EMBL" id="ML996567">
    <property type="protein sequence ID" value="KAF2760774.1"/>
    <property type="molecule type" value="Genomic_DNA"/>
</dbReference>
<reference evidence="6" key="1">
    <citation type="journal article" date="2020" name="Stud. Mycol.">
        <title>101 Dothideomycetes genomes: a test case for predicting lifestyles and emergence of pathogens.</title>
        <authorList>
            <person name="Haridas S."/>
            <person name="Albert R."/>
            <person name="Binder M."/>
            <person name="Bloem J."/>
            <person name="Labutti K."/>
            <person name="Salamov A."/>
            <person name="Andreopoulos B."/>
            <person name="Baker S."/>
            <person name="Barry K."/>
            <person name="Bills G."/>
            <person name="Bluhm B."/>
            <person name="Cannon C."/>
            <person name="Castanera R."/>
            <person name="Culley D."/>
            <person name="Daum C."/>
            <person name="Ezra D."/>
            <person name="Gonzalez J."/>
            <person name="Henrissat B."/>
            <person name="Kuo A."/>
            <person name="Liang C."/>
            <person name="Lipzen A."/>
            <person name="Lutzoni F."/>
            <person name="Magnuson J."/>
            <person name="Mondo S."/>
            <person name="Nolan M."/>
            <person name="Ohm R."/>
            <person name="Pangilinan J."/>
            <person name="Park H.-J."/>
            <person name="Ramirez L."/>
            <person name="Alfaro M."/>
            <person name="Sun H."/>
            <person name="Tritt A."/>
            <person name="Yoshinaga Y."/>
            <person name="Zwiers L.-H."/>
            <person name="Turgeon B."/>
            <person name="Goodwin S."/>
            <person name="Spatafora J."/>
            <person name="Crous P."/>
            <person name="Grigoriev I."/>
        </authorList>
    </citation>
    <scope>NUCLEOTIDE SEQUENCE</scope>
    <source>
        <strain evidence="6">CBS 121739</strain>
    </source>
</reference>
<dbReference type="SUPFAM" id="SSF53335">
    <property type="entry name" value="S-adenosyl-L-methionine-dependent methyltransferases"/>
    <property type="match status" value="1"/>
</dbReference>
<accession>A0A6A6WFF6</accession>
<evidence type="ECO:0000259" key="5">
    <source>
        <dbReference type="Pfam" id="PF08100"/>
    </source>
</evidence>
<dbReference type="InterPro" id="IPR029063">
    <property type="entry name" value="SAM-dependent_MTases_sf"/>
</dbReference>
<feature type="domain" description="O-methyltransferase dimerisation" evidence="5">
    <location>
        <begin position="155"/>
        <end position="232"/>
    </location>
</feature>
<keyword evidence="7" id="KW-1185">Reference proteome</keyword>
<dbReference type="GO" id="GO:0008171">
    <property type="term" value="F:O-methyltransferase activity"/>
    <property type="evidence" value="ECO:0007669"/>
    <property type="project" value="InterPro"/>
</dbReference>
<dbReference type="OrthoDB" id="1535081at2759"/>
<evidence type="ECO:0000256" key="2">
    <source>
        <dbReference type="ARBA" id="ARBA00022679"/>
    </source>
</evidence>
<evidence type="ECO:0000313" key="7">
    <source>
        <dbReference type="Proteomes" id="UP000799437"/>
    </source>
</evidence>
<keyword evidence="1 6" id="KW-0489">Methyltransferase</keyword>
<dbReference type="Proteomes" id="UP000799437">
    <property type="component" value="Unassembled WGS sequence"/>
</dbReference>
<dbReference type="Pfam" id="PF00891">
    <property type="entry name" value="Methyltransf_2"/>
    <property type="match status" value="1"/>
</dbReference>
<evidence type="ECO:0000313" key="6">
    <source>
        <dbReference type="EMBL" id="KAF2760774.1"/>
    </source>
</evidence>
<dbReference type="InterPro" id="IPR036388">
    <property type="entry name" value="WH-like_DNA-bd_sf"/>
</dbReference>
<dbReference type="GeneID" id="54481125"/>
<keyword evidence="2 6" id="KW-0808">Transferase</keyword>
<dbReference type="GO" id="GO:0046983">
    <property type="term" value="F:protein dimerization activity"/>
    <property type="evidence" value="ECO:0007669"/>
    <property type="project" value="InterPro"/>
</dbReference>
<dbReference type="PROSITE" id="PS51683">
    <property type="entry name" value="SAM_OMT_II"/>
    <property type="match status" value="1"/>
</dbReference>
<dbReference type="InterPro" id="IPR012967">
    <property type="entry name" value="COMT_dimerisation"/>
</dbReference>
<dbReference type="Gene3D" id="1.10.10.10">
    <property type="entry name" value="Winged helix-like DNA-binding domain superfamily/Winged helix DNA-binding domain"/>
    <property type="match status" value="1"/>
</dbReference>
<dbReference type="InterPro" id="IPR016461">
    <property type="entry name" value="COMT-like"/>
</dbReference>
<dbReference type="InterPro" id="IPR001077">
    <property type="entry name" value="COMT_C"/>
</dbReference>
<feature type="domain" description="O-methyltransferase C-terminal" evidence="4">
    <location>
        <begin position="335"/>
        <end position="481"/>
    </location>
</feature>
<dbReference type="Pfam" id="PF08100">
    <property type="entry name" value="Dimerisation"/>
    <property type="match status" value="1"/>
</dbReference>
<dbReference type="RefSeq" id="XP_033603225.1">
    <property type="nucleotide sequence ID" value="XM_033740071.1"/>
</dbReference>
<dbReference type="PANTHER" id="PTHR43712:SF1">
    <property type="entry name" value="HYPOTHETICAL O-METHYLTRANSFERASE (EUROFUNG)-RELATED"/>
    <property type="match status" value="1"/>
</dbReference>